<sequence length="202" mass="22750">MIFGWYEKLGSEGQRMTVFAFTLAALLMASLATVFFRGNILKEDETNNIAKTMCTIQDTHITPRGLEVSVSYTYTSPLSFETSLETSILTGLDPTIAYIKNEEVVCYYSNNNALKVVVVPQRYIPPSKLQENMALLLFLPLIAAVMFWLYRLLQWSHQMMMSCKGSIHSGISSYQQGYDLVDQGSDMTLVDSEGSHQRTKNS</sequence>
<keyword evidence="3" id="KW-1185">Reference proteome</keyword>
<keyword evidence="1" id="KW-1133">Transmembrane helix</keyword>
<dbReference type="EMBL" id="MU620932">
    <property type="protein sequence ID" value="KAI8578172.1"/>
    <property type="molecule type" value="Genomic_DNA"/>
</dbReference>
<feature type="transmembrane region" description="Helical" evidence="1">
    <location>
        <begin position="133"/>
        <end position="153"/>
    </location>
</feature>
<evidence type="ECO:0000313" key="3">
    <source>
        <dbReference type="Proteomes" id="UP001206595"/>
    </source>
</evidence>
<organism evidence="2 3">
    <name type="scientific">Umbelopsis ramanniana AG</name>
    <dbReference type="NCBI Taxonomy" id="1314678"/>
    <lineage>
        <taxon>Eukaryota</taxon>
        <taxon>Fungi</taxon>
        <taxon>Fungi incertae sedis</taxon>
        <taxon>Mucoromycota</taxon>
        <taxon>Mucoromycotina</taxon>
        <taxon>Umbelopsidomycetes</taxon>
        <taxon>Umbelopsidales</taxon>
        <taxon>Umbelopsidaceae</taxon>
        <taxon>Umbelopsis</taxon>
    </lineage>
</organism>
<reference evidence="2" key="1">
    <citation type="submission" date="2021-06" db="EMBL/GenBank/DDBJ databases">
        <authorList>
            <consortium name="DOE Joint Genome Institute"/>
            <person name="Mondo S.J."/>
            <person name="Amses K.R."/>
            <person name="Simmons D.R."/>
            <person name="Longcore J.E."/>
            <person name="Seto K."/>
            <person name="Alves G.H."/>
            <person name="Bonds A.E."/>
            <person name="Quandt C.A."/>
            <person name="Davis W.J."/>
            <person name="Chang Y."/>
            <person name="Letcher P.M."/>
            <person name="Powell M.J."/>
            <person name="Kuo A."/>
            <person name="Labutti K."/>
            <person name="Pangilinan J."/>
            <person name="Andreopoulos W."/>
            <person name="Tritt A."/>
            <person name="Riley R."/>
            <person name="Hundley H."/>
            <person name="Johnson J."/>
            <person name="Lipzen A."/>
            <person name="Barry K."/>
            <person name="Berbee M.L."/>
            <person name="Buchler N.E."/>
            <person name="Grigoriev I.V."/>
            <person name="Spatafora J.W."/>
            <person name="Stajich J.E."/>
            <person name="James T.Y."/>
        </authorList>
    </citation>
    <scope>NUCLEOTIDE SEQUENCE</scope>
    <source>
        <strain evidence="2">AG</strain>
    </source>
</reference>
<evidence type="ECO:0000313" key="2">
    <source>
        <dbReference type="EMBL" id="KAI8578172.1"/>
    </source>
</evidence>
<comment type="caution">
    <text evidence="2">The sequence shown here is derived from an EMBL/GenBank/DDBJ whole genome shotgun (WGS) entry which is preliminary data.</text>
</comment>
<dbReference type="GeneID" id="75915577"/>
<protein>
    <submittedName>
        <fullName evidence="2">Uncharacterized protein</fullName>
    </submittedName>
</protein>
<reference evidence="2" key="2">
    <citation type="journal article" date="2022" name="Proc. Natl. Acad. Sci. U.S.A.">
        <title>Diploid-dominant life cycles characterize the early evolution of Fungi.</title>
        <authorList>
            <person name="Amses K.R."/>
            <person name="Simmons D.R."/>
            <person name="Longcore J.E."/>
            <person name="Mondo S.J."/>
            <person name="Seto K."/>
            <person name="Jeronimo G.H."/>
            <person name="Bonds A.E."/>
            <person name="Quandt C.A."/>
            <person name="Davis W.J."/>
            <person name="Chang Y."/>
            <person name="Federici B.A."/>
            <person name="Kuo A."/>
            <person name="LaButti K."/>
            <person name="Pangilinan J."/>
            <person name="Andreopoulos W."/>
            <person name="Tritt A."/>
            <person name="Riley R."/>
            <person name="Hundley H."/>
            <person name="Johnson J."/>
            <person name="Lipzen A."/>
            <person name="Barry K."/>
            <person name="Lang B.F."/>
            <person name="Cuomo C.A."/>
            <person name="Buchler N.E."/>
            <person name="Grigoriev I.V."/>
            <person name="Spatafora J.W."/>
            <person name="Stajich J.E."/>
            <person name="James T.Y."/>
        </authorList>
    </citation>
    <scope>NUCLEOTIDE SEQUENCE</scope>
    <source>
        <strain evidence="2">AG</strain>
    </source>
</reference>
<dbReference type="RefSeq" id="XP_051443176.1">
    <property type="nucleotide sequence ID" value="XM_051590233.1"/>
</dbReference>
<proteinExistence type="predicted"/>
<feature type="transmembrane region" description="Helical" evidence="1">
    <location>
        <begin position="16"/>
        <end position="36"/>
    </location>
</feature>
<gene>
    <name evidence="2" type="ORF">K450DRAFT_248446</name>
</gene>
<dbReference type="AlphaFoldDB" id="A0AAD5E7I4"/>
<dbReference type="Proteomes" id="UP001206595">
    <property type="component" value="Unassembled WGS sequence"/>
</dbReference>
<evidence type="ECO:0000256" key="1">
    <source>
        <dbReference type="SAM" id="Phobius"/>
    </source>
</evidence>
<accession>A0AAD5E7I4</accession>
<name>A0AAD5E7I4_UMBRA</name>
<keyword evidence="1" id="KW-0812">Transmembrane</keyword>
<keyword evidence="1" id="KW-0472">Membrane</keyword>